<evidence type="ECO:0000313" key="1">
    <source>
        <dbReference type="EMBL" id="ACJ27679.1"/>
    </source>
</evidence>
<accession>B8CJX6</accession>
<keyword evidence="2" id="KW-1185">Reference proteome</keyword>
<dbReference type="AlphaFoldDB" id="B8CJX6"/>
<dbReference type="EMBL" id="CP000472">
    <property type="protein sequence ID" value="ACJ27679.1"/>
    <property type="molecule type" value="Genomic_DNA"/>
</dbReference>
<gene>
    <name evidence="1" type="ordered locus">swp_0871</name>
</gene>
<protein>
    <submittedName>
        <fullName evidence="1">Uncharacterized protein</fullName>
    </submittedName>
</protein>
<reference evidence="1 2" key="1">
    <citation type="journal article" date="2008" name="PLoS ONE">
        <title>Environmental adaptation: genomic analysis of the piezotolerant and psychrotolerant deep-sea iron reducing bacterium Shewanella piezotolerans WP3.</title>
        <authorList>
            <person name="Wang F."/>
            <person name="Wang J."/>
            <person name="Jian H."/>
            <person name="Zhang B."/>
            <person name="Li S."/>
            <person name="Wang F."/>
            <person name="Zeng X."/>
            <person name="Gao L."/>
            <person name="Bartlett D.H."/>
            <person name="Yu J."/>
            <person name="Hu S."/>
            <person name="Xiao X."/>
        </authorList>
    </citation>
    <scope>NUCLEOTIDE SEQUENCE [LARGE SCALE GENOMIC DNA]</scope>
    <source>
        <strain evidence="2">WP3 / JCM 13877</strain>
    </source>
</reference>
<dbReference type="HOGENOM" id="CLU_3405383_0_0_6"/>
<dbReference type="Proteomes" id="UP000000753">
    <property type="component" value="Chromosome"/>
</dbReference>
<dbReference type="KEGG" id="swp:swp_0871"/>
<sequence length="30" mass="3585">MEANFILKTALMLQKWRKVVAYANQIEYVL</sequence>
<name>B8CJX6_SHEPW</name>
<proteinExistence type="predicted"/>
<organism evidence="1 2">
    <name type="scientific">Shewanella piezotolerans (strain WP3 / JCM 13877)</name>
    <dbReference type="NCBI Taxonomy" id="225849"/>
    <lineage>
        <taxon>Bacteria</taxon>
        <taxon>Pseudomonadati</taxon>
        <taxon>Pseudomonadota</taxon>
        <taxon>Gammaproteobacteria</taxon>
        <taxon>Alteromonadales</taxon>
        <taxon>Shewanellaceae</taxon>
        <taxon>Shewanella</taxon>
    </lineage>
</organism>
<evidence type="ECO:0000313" key="2">
    <source>
        <dbReference type="Proteomes" id="UP000000753"/>
    </source>
</evidence>